<organism evidence="1">
    <name type="scientific">bioreactor metagenome</name>
    <dbReference type="NCBI Taxonomy" id="1076179"/>
    <lineage>
        <taxon>unclassified sequences</taxon>
        <taxon>metagenomes</taxon>
        <taxon>ecological metagenomes</taxon>
    </lineage>
</organism>
<comment type="caution">
    <text evidence="1">The sequence shown here is derived from an EMBL/GenBank/DDBJ whole genome shotgun (WGS) entry which is preliminary data.</text>
</comment>
<proteinExistence type="predicted"/>
<dbReference type="AlphaFoldDB" id="A0A644VZW6"/>
<reference evidence="1" key="1">
    <citation type="submission" date="2019-08" db="EMBL/GenBank/DDBJ databases">
        <authorList>
            <person name="Kucharzyk K."/>
            <person name="Murdoch R.W."/>
            <person name="Higgins S."/>
            <person name="Loffler F."/>
        </authorList>
    </citation>
    <scope>NUCLEOTIDE SEQUENCE</scope>
</reference>
<evidence type="ECO:0008006" key="2">
    <source>
        <dbReference type="Google" id="ProtNLM"/>
    </source>
</evidence>
<dbReference type="PROSITE" id="PS51257">
    <property type="entry name" value="PROKAR_LIPOPROTEIN"/>
    <property type="match status" value="1"/>
</dbReference>
<evidence type="ECO:0000313" key="1">
    <source>
        <dbReference type="EMBL" id="MPL97044.1"/>
    </source>
</evidence>
<dbReference type="Pfam" id="PF17170">
    <property type="entry name" value="DUF5128"/>
    <property type="match status" value="1"/>
</dbReference>
<protein>
    <recommendedName>
        <fullName evidence="2">6-bladed beta-propeller</fullName>
    </recommendedName>
</protein>
<name>A0A644VZW6_9ZZZZ</name>
<accession>A0A644VZW6</accession>
<gene>
    <name evidence="1" type="ORF">SDC9_43232</name>
</gene>
<sequence>MIMKYIRIVLFCLMLVSCNNRVDDELLTIAVNVEKDDFPLIKEKIVIDEIIQLDDSIPIGNIRKVIFHKFDFFVLNKSQDEILCFQKDGKLKFRIFSKGRGPKEYVSIQNFLIDKYTDELLILSSDNKVLRYSCSSGDFLDVITQEGSSLVLDGIRLSKEMFAWYHMGPDFNLQIQRNGQTKSYIPFVEVRDMVFAEKAFTGNKDYSLFVHGTSNYVYKIYEDTLTPQYYVDFGVYKVPEQLYESPQQAIGIFEKQDVATKLDYISVNNNFFGFSYLFFPQSSFNIQSRYVIYCKESKTSYNIHSNYLFPVYDIVNDKFLSIVTPSNVLTSDKLIIDRQILDYIEINKIPEDANPLIVFWSIKN</sequence>
<dbReference type="EMBL" id="VSSQ01000538">
    <property type="protein sequence ID" value="MPL97044.1"/>
    <property type="molecule type" value="Genomic_DNA"/>
</dbReference>